<feature type="compositionally biased region" description="Low complexity" evidence="1">
    <location>
        <begin position="37"/>
        <end position="46"/>
    </location>
</feature>
<evidence type="ECO:0000313" key="3">
    <source>
        <dbReference type="Proteomes" id="UP000622797"/>
    </source>
</evidence>
<evidence type="ECO:0000256" key="1">
    <source>
        <dbReference type="SAM" id="MobiDB-lite"/>
    </source>
</evidence>
<comment type="caution">
    <text evidence="2">The sequence shown here is derived from an EMBL/GenBank/DDBJ whole genome shotgun (WGS) entry which is preliminary data.</text>
</comment>
<protein>
    <submittedName>
        <fullName evidence="2">Uncharacterized protein</fullName>
    </submittedName>
</protein>
<accession>A0A8H4X6L5</accession>
<gene>
    <name evidence="2" type="ORF">FSARC_8173</name>
</gene>
<reference evidence="2" key="2">
    <citation type="submission" date="2020-05" db="EMBL/GenBank/DDBJ databases">
        <authorList>
            <person name="Kim H.-S."/>
            <person name="Proctor R.H."/>
            <person name="Brown D.W."/>
        </authorList>
    </citation>
    <scope>NUCLEOTIDE SEQUENCE</scope>
    <source>
        <strain evidence="2">NRRL 20472</strain>
    </source>
</reference>
<proteinExistence type="predicted"/>
<name>A0A8H4X6L5_9HYPO</name>
<keyword evidence="3" id="KW-1185">Reference proteome</keyword>
<dbReference type="AlphaFoldDB" id="A0A8H4X6L5"/>
<evidence type="ECO:0000313" key="2">
    <source>
        <dbReference type="EMBL" id="KAF4963813.1"/>
    </source>
</evidence>
<feature type="compositionally biased region" description="Polar residues" evidence="1">
    <location>
        <begin position="52"/>
        <end position="66"/>
    </location>
</feature>
<reference evidence="2" key="1">
    <citation type="journal article" date="2020" name="BMC Genomics">
        <title>Correction to: Identification and distribution of gene clusters required for synthesis of sphingolipid metabolism inhibitors in diverse species of the filamentous fungus Fusarium.</title>
        <authorList>
            <person name="Kim H.S."/>
            <person name="Lohmar J.M."/>
            <person name="Busman M."/>
            <person name="Brown D.W."/>
            <person name="Naumann T.A."/>
            <person name="Divon H.H."/>
            <person name="Lysoe E."/>
            <person name="Uhlig S."/>
            <person name="Proctor R.H."/>
        </authorList>
    </citation>
    <scope>NUCLEOTIDE SEQUENCE</scope>
    <source>
        <strain evidence="2">NRRL 20472</strain>
    </source>
</reference>
<feature type="region of interest" description="Disordered" evidence="1">
    <location>
        <begin position="21"/>
        <end position="70"/>
    </location>
</feature>
<dbReference type="EMBL" id="JABEXW010000448">
    <property type="protein sequence ID" value="KAF4963813.1"/>
    <property type="molecule type" value="Genomic_DNA"/>
</dbReference>
<organism evidence="2 3">
    <name type="scientific">Fusarium sarcochroum</name>
    <dbReference type="NCBI Taxonomy" id="1208366"/>
    <lineage>
        <taxon>Eukaryota</taxon>
        <taxon>Fungi</taxon>
        <taxon>Dikarya</taxon>
        <taxon>Ascomycota</taxon>
        <taxon>Pezizomycotina</taxon>
        <taxon>Sordariomycetes</taxon>
        <taxon>Hypocreomycetidae</taxon>
        <taxon>Hypocreales</taxon>
        <taxon>Nectriaceae</taxon>
        <taxon>Fusarium</taxon>
        <taxon>Fusarium lateritium species complex</taxon>
    </lineage>
</organism>
<sequence>MLSRADKAAVEKEVSDFVDSVFASKEADDSTEDSSDDSSNTSPNDTMVKGASKNTQQSTPTDQQSAIHPPPYSCKHRTICDIDDDLVPSASLSGKLYVYGTYKTTRPDQYWVCPGQMDLPPPHCPFSGYSAVFDNRGRLIKPCSLVDNQTDINPPTLASPDNSHALGPMAWINNGRTKSAGKRTKKVN</sequence>
<dbReference type="Proteomes" id="UP000622797">
    <property type="component" value="Unassembled WGS sequence"/>
</dbReference>